<accession>A0A1D1UHB1</accession>
<evidence type="ECO:0000256" key="3">
    <source>
        <dbReference type="ARBA" id="ARBA00022676"/>
    </source>
</evidence>
<comment type="subcellular location">
    <subcellularLocation>
        <location evidence="1 10">Golgi apparatus membrane</location>
        <topology evidence="1 10">Single-pass type II membrane protein</topology>
    </subcellularLocation>
</comment>
<dbReference type="Gene3D" id="3.90.550.50">
    <property type="match status" value="1"/>
</dbReference>
<evidence type="ECO:0000313" key="11">
    <source>
        <dbReference type="EMBL" id="GAU89109.1"/>
    </source>
</evidence>
<dbReference type="PANTHER" id="PTHR11214:SF364">
    <property type="entry name" value="HEXOSYLTRANSFERASE"/>
    <property type="match status" value="1"/>
</dbReference>
<gene>
    <name evidence="11" type="primary">RvY_01700-1</name>
    <name evidence="11" type="synonym">RvY_01700.1</name>
    <name evidence="11" type="ORF">RvY_01700</name>
</gene>
<evidence type="ECO:0000256" key="9">
    <source>
        <dbReference type="ARBA" id="ARBA00023136"/>
    </source>
</evidence>
<evidence type="ECO:0000256" key="8">
    <source>
        <dbReference type="ARBA" id="ARBA00023034"/>
    </source>
</evidence>
<evidence type="ECO:0000256" key="5">
    <source>
        <dbReference type="ARBA" id="ARBA00022692"/>
    </source>
</evidence>
<evidence type="ECO:0000256" key="4">
    <source>
        <dbReference type="ARBA" id="ARBA00022679"/>
    </source>
</evidence>
<dbReference type="GO" id="GO:0000139">
    <property type="term" value="C:Golgi membrane"/>
    <property type="evidence" value="ECO:0007669"/>
    <property type="project" value="UniProtKB-SubCell"/>
</dbReference>
<evidence type="ECO:0000256" key="7">
    <source>
        <dbReference type="ARBA" id="ARBA00022989"/>
    </source>
</evidence>
<feature type="transmembrane region" description="Helical" evidence="10">
    <location>
        <begin position="12"/>
        <end position="30"/>
    </location>
</feature>
<evidence type="ECO:0000256" key="10">
    <source>
        <dbReference type="RuleBase" id="RU363063"/>
    </source>
</evidence>
<keyword evidence="7 10" id="KW-1133">Transmembrane helix</keyword>
<name>A0A1D1UHB1_RAMVA</name>
<dbReference type="PANTHER" id="PTHR11214">
    <property type="entry name" value="BETA-1,3-N-ACETYLGLUCOSAMINYLTRANSFERASE"/>
    <property type="match status" value="1"/>
</dbReference>
<comment type="caution">
    <text evidence="11">The sequence shown here is derived from an EMBL/GenBank/DDBJ whole genome shotgun (WGS) entry which is preliminary data.</text>
</comment>
<dbReference type="EC" id="2.4.1.-" evidence="10"/>
<sequence length="413" mass="48361">MRLPTEKIILRVLVPTLACLTLFMFSIVKWENISAIYFRPAEEVKRVQLEIMEVIGPDKQDLAAWERLAGSELDLEETRWIRYLLMEPQETVIFPDNTKYLLTPSAVRNRSSSTEYLFIIFTHSAVSHFKMRTKVRETWADTNYLRRTKSINFFVMGSPAGNDEHCHELQANVTAESELYQDILQGDFIDTYRNLTLKHRLALRFLSEECNETSYRFAFKTDDDIVLDVIAFAHYMTNVDETKLVDPERSIYCAHTVLSEITPRVEDFKWYIKPEEYAGQKYPTFCIGNAYLLTSQLPTLLYDMSFYTKPLWVDDAYFSGLVAYNVGNVSYVQLPGQFITVPIQYNSTAEALKAKKWLVHTWQNPDDFDRYHLAFHSRHDLDIREQYRKSLTNISEELKSDDIFEYLPKANPK</sequence>
<reference evidence="11 12" key="1">
    <citation type="journal article" date="2016" name="Nat. Commun.">
        <title>Extremotolerant tardigrade genome and improved radiotolerance of human cultured cells by tardigrade-unique protein.</title>
        <authorList>
            <person name="Hashimoto T."/>
            <person name="Horikawa D.D."/>
            <person name="Saito Y."/>
            <person name="Kuwahara H."/>
            <person name="Kozuka-Hata H."/>
            <person name="Shin-I T."/>
            <person name="Minakuchi Y."/>
            <person name="Ohishi K."/>
            <person name="Motoyama A."/>
            <person name="Aizu T."/>
            <person name="Enomoto A."/>
            <person name="Kondo K."/>
            <person name="Tanaka S."/>
            <person name="Hara Y."/>
            <person name="Koshikawa S."/>
            <person name="Sagara H."/>
            <person name="Miura T."/>
            <person name="Yokobori S."/>
            <person name="Miyagawa K."/>
            <person name="Suzuki Y."/>
            <person name="Kubo T."/>
            <person name="Oyama M."/>
            <person name="Kohara Y."/>
            <person name="Fujiyama A."/>
            <person name="Arakawa K."/>
            <person name="Katayama T."/>
            <person name="Toyoda A."/>
            <person name="Kunieda T."/>
        </authorList>
    </citation>
    <scope>NUCLEOTIDE SEQUENCE [LARGE SCALE GENOMIC DNA]</scope>
    <source>
        <strain evidence="11 12">YOKOZUNA-1</strain>
    </source>
</reference>
<keyword evidence="9 10" id="KW-0472">Membrane</keyword>
<proteinExistence type="inferred from homology"/>
<keyword evidence="3 10" id="KW-0328">Glycosyltransferase</keyword>
<dbReference type="Proteomes" id="UP000186922">
    <property type="component" value="Unassembled WGS sequence"/>
</dbReference>
<dbReference type="Pfam" id="PF01762">
    <property type="entry name" value="Galactosyl_T"/>
    <property type="match status" value="1"/>
</dbReference>
<evidence type="ECO:0000313" key="12">
    <source>
        <dbReference type="Proteomes" id="UP000186922"/>
    </source>
</evidence>
<dbReference type="InterPro" id="IPR002659">
    <property type="entry name" value="Glyco_trans_31"/>
</dbReference>
<keyword evidence="5 10" id="KW-0812">Transmembrane</keyword>
<comment type="similarity">
    <text evidence="2 10">Belongs to the glycosyltransferase 31 family.</text>
</comment>
<organism evidence="11 12">
    <name type="scientific">Ramazzottius varieornatus</name>
    <name type="common">Water bear</name>
    <name type="synonym">Tardigrade</name>
    <dbReference type="NCBI Taxonomy" id="947166"/>
    <lineage>
        <taxon>Eukaryota</taxon>
        <taxon>Metazoa</taxon>
        <taxon>Ecdysozoa</taxon>
        <taxon>Tardigrada</taxon>
        <taxon>Eutardigrada</taxon>
        <taxon>Parachela</taxon>
        <taxon>Hypsibioidea</taxon>
        <taxon>Ramazzottiidae</taxon>
        <taxon>Ramazzottius</taxon>
    </lineage>
</organism>
<dbReference type="OrthoDB" id="5957813at2759"/>
<keyword evidence="12" id="KW-1185">Reference proteome</keyword>
<evidence type="ECO:0000256" key="2">
    <source>
        <dbReference type="ARBA" id="ARBA00008661"/>
    </source>
</evidence>
<keyword evidence="6 10" id="KW-0735">Signal-anchor</keyword>
<protein>
    <recommendedName>
        <fullName evidence="10">Hexosyltransferase</fullName>
        <ecNumber evidence="10">2.4.1.-</ecNumber>
    </recommendedName>
</protein>
<keyword evidence="4" id="KW-0808">Transferase</keyword>
<dbReference type="EMBL" id="BDGG01000001">
    <property type="protein sequence ID" value="GAU89109.1"/>
    <property type="molecule type" value="Genomic_DNA"/>
</dbReference>
<dbReference type="GO" id="GO:0006493">
    <property type="term" value="P:protein O-linked glycosylation"/>
    <property type="evidence" value="ECO:0007669"/>
    <property type="project" value="TreeGrafter"/>
</dbReference>
<dbReference type="AlphaFoldDB" id="A0A1D1UHB1"/>
<dbReference type="GO" id="GO:0016758">
    <property type="term" value="F:hexosyltransferase activity"/>
    <property type="evidence" value="ECO:0007669"/>
    <property type="project" value="InterPro"/>
</dbReference>
<evidence type="ECO:0000256" key="6">
    <source>
        <dbReference type="ARBA" id="ARBA00022968"/>
    </source>
</evidence>
<evidence type="ECO:0000256" key="1">
    <source>
        <dbReference type="ARBA" id="ARBA00004323"/>
    </source>
</evidence>
<keyword evidence="8 10" id="KW-0333">Golgi apparatus</keyword>
<dbReference type="STRING" id="947166.A0A1D1UHB1"/>